<reference evidence="1 2" key="1">
    <citation type="journal article" date="2024" name="bioRxiv">
        <title>A reference genome for Trichogramma kaykai: A tiny desert-dwelling parasitoid wasp with competing sex-ratio distorters.</title>
        <authorList>
            <person name="Culotta J."/>
            <person name="Lindsey A.R."/>
        </authorList>
    </citation>
    <scope>NUCLEOTIDE SEQUENCE [LARGE SCALE GENOMIC DNA]</scope>
    <source>
        <strain evidence="1 2">KSX58</strain>
    </source>
</reference>
<gene>
    <name evidence="1" type="ORF">TKK_018455</name>
</gene>
<evidence type="ECO:0000313" key="2">
    <source>
        <dbReference type="Proteomes" id="UP001627154"/>
    </source>
</evidence>
<dbReference type="EMBL" id="JBJJXI010000149">
    <property type="protein sequence ID" value="KAL3385932.1"/>
    <property type="molecule type" value="Genomic_DNA"/>
</dbReference>
<sequence>MSLCAKAYEHVEPATMAAKLKLRSLYTRRVSEHRPDRNAPTVFGKSARRHAYRVTIAQAFADVATHEMFN</sequence>
<name>A0ABD2VZV8_9HYME</name>
<dbReference type="AlphaFoldDB" id="A0ABD2VZV8"/>
<keyword evidence="2" id="KW-1185">Reference proteome</keyword>
<comment type="caution">
    <text evidence="1">The sequence shown here is derived from an EMBL/GenBank/DDBJ whole genome shotgun (WGS) entry which is preliminary data.</text>
</comment>
<accession>A0ABD2VZV8</accession>
<proteinExistence type="predicted"/>
<protein>
    <submittedName>
        <fullName evidence="1">Uncharacterized protein</fullName>
    </submittedName>
</protein>
<dbReference type="Proteomes" id="UP001627154">
    <property type="component" value="Unassembled WGS sequence"/>
</dbReference>
<evidence type="ECO:0000313" key="1">
    <source>
        <dbReference type="EMBL" id="KAL3385932.1"/>
    </source>
</evidence>
<organism evidence="1 2">
    <name type="scientific">Trichogramma kaykai</name>
    <dbReference type="NCBI Taxonomy" id="54128"/>
    <lineage>
        <taxon>Eukaryota</taxon>
        <taxon>Metazoa</taxon>
        <taxon>Ecdysozoa</taxon>
        <taxon>Arthropoda</taxon>
        <taxon>Hexapoda</taxon>
        <taxon>Insecta</taxon>
        <taxon>Pterygota</taxon>
        <taxon>Neoptera</taxon>
        <taxon>Endopterygota</taxon>
        <taxon>Hymenoptera</taxon>
        <taxon>Apocrita</taxon>
        <taxon>Proctotrupomorpha</taxon>
        <taxon>Chalcidoidea</taxon>
        <taxon>Trichogrammatidae</taxon>
        <taxon>Trichogramma</taxon>
    </lineage>
</organism>